<dbReference type="PANTHER" id="PTHR19288">
    <property type="entry name" value="4-NITROPHENYLPHOSPHATASE-RELATED"/>
    <property type="match status" value="1"/>
</dbReference>
<evidence type="ECO:0000256" key="3">
    <source>
        <dbReference type="PIRSR" id="PIRSR000915-2"/>
    </source>
</evidence>
<dbReference type="PIRSF" id="PIRSF000915">
    <property type="entry name" value="PGP-type_phosphatase"/>
    <property type="match status" value="1"/>
</dbReference>
<feature type="binding site" evidence="4">
    <location>
        <position position="31"/>
    </location>
    <ligand>
        <name>Mg(2+)</name>
        <dbReference type="ChEBI" id="CHEBI:18420"/>
    </ligand>
</feature>
<keyword evidence="1" id="KW-0378">Hydrolase</keyword>
<feature type="binding site" evidence="4">
    <location>
        <position position="29"/>
    </location>
    <ligand>
        <name>Mg(2+)</name>
        <dbReference type="ChEBI" id="CHEBI:18420"/>
    </ligand>
</feature>
<keyword evidence="4" id="KW-0479">Metal-binding</keyword>
<dbReference type="InterPro" id="IPR036412">
    <property type="entry name" value="HAD-like_sf"/>
</dbReference>
<evidence type="ECO:0000256" key="4">
    <source>
        <dbReference type="PIRSR" id="PIRSR000915-3"/>
    </source>
</evidence>
<feature type="active site" description="Proton donor" evidence="2">
    <location>
        <position position="31"/>
    </location>
</feature>
<feature type="binding site" evidence="4">
    <location>
        <position position="260"/>
    </location>
    <ligand>
        <name>Mg(2+)</name>
        <dbReference type="ChEBI" id="CHEBI:18420"/>
    </ligand>
</feature>
<reference evidence="5 6" key="1">
    <citation type="submission" date="2018-02" db="EMBL/GenBank/DDBJ databases">
        <title>Draft genome sequences of Elsinoe sp., causing black scab on jojoba.</title>
        <authorList>
            <person name="Stodart B."/>
            <person name="Jeffress S."/>
            <person name="Ash G."/>
            <person name="Arun Chinnappa K."/>
        </authorList>
    </citation>
    <scope>NUCLEOTIDE SEQUENCE [LARGE SCALE GENOMIC DNA]</scope>
    <source>
        <strain evidence="5 6">Hillstone_2</strain>
    </source>
</reference>
<name>A0A4V6DXU1_9PEZI</name>
<dbReference type="GO" id="GO:0008967">
    <property type="term" value="F:phosphoglycolate phosphatase activity"/>
    <property type="evidence" value="ECO:0007669"/>
    <property type="project" value="TreeGrafter"/>
</dbReference>
<comment type="cofactor">
    <cofactor evidence="4">
        <name>Mg(2+)</name>
        <dbReference type="ChEBI" id="CHEBI:18420"/>
    </cofactor>
    <text evidence="4">Divalent metal ions. Mg(2+) is the most effective.</text>
</comment>
<dbReference type="AlphaFoldDB" id="A0A4V6DXU1"/>
<organism evidence="5 6">
    <name type="scientific">Elsinoe australis</name>
    <dbReference type="NCBI Taxonomy" id="40998"/>
    <lineage>
        <taxon>Eukaryota</taxon>
        <taxon>Fungi</taxon>
        <taxon>Dikarya</taxon>
        <taxon>Ascomycota</taxon>
        <taxon>Pezizomycotina</taxon>
        <taxon>Dothideomycetes</taxon>
        <taxon>Dothideomycetidae</taxon>
        <taxon>Myriangiales</taxon>
        <taxon>Elsinoaceae</taxon>
        <taxon>Elsinoe</taxon>
    </lineage>
</organism>
<comment type="catalytic activity">
    <reaction evidence="1">
        <text>4-nitrophenyl phosphate + H2O = 4-nitrophenol + phosphate + H(+)</text>
        <dbReference type="Rhea" id="RHEA:21664"/>
        <dbReference type="ChEBI" id="CHEBI:15377"/>
        <dbReference type="ChEBI" id="CHEBI:15378"/>
        <dbReference type="ChEBI" id="CHEBI:43474"/>
        <dbReference type="ChEBI" id="CHEBI:57917"/>
        <dbReference type="ChEBI" id="CHEBI:61146"/>
        <dbReference type="EC" id="3.1.3.41"/>
    </reaction>
</comment>
<accession>A0A4V6DXU1</accession>
<dbReference type="EC" id="3.1.3.41" evidence="1"/>
<comment type="caution">
    <text evidence="5">The sequence shown here is derived from an EMBL/GenBank/DDBJ whole genome shotgun (WGS) entry which is preliminary data.</text>
</comment>
<dbReference type="Proteomes" id="UP000308133">
    <property type="component" value="Unassembled WGS sequence"/>
</dbReference>
<evidence type="ECO:0000313" key="6">
    <source>
        <dbReference type="Proteomes" id="UP000308133"/>
    </source>
</evidence>
<dbReference type="NCBIfam" id="TIGR01460">
    <property type="entry name" value="HAD-SF-IIA"/>
    <property type="match status" value="1"/>
</dbReference>
<dbReference type="Gene3D" id="3.40.50.1000">
    <property type="entry name" value="HAD superfamily/HAD-like"/>
    <property type="match status" value="2"/>
</dbReference>
<evidence type="ECO:0000256" key="1">
    <source>
        <dbReference type="PIRNR" id="PIRNR000915"/>
    </source>
</evidence>
<protein>
    <recommendedName>
        <fullName evidence="1">4-nitrophenylphosphatase</fullName>
        <shortName evidence="1">PNPPase</shortName>
        <ecNumber evidence="1">3.1.3.41</ecNumber>
    </recommendedName>
</protein>
<proteinExistence type="predicted"/>
<dbReference type="Pfam" id="PF13344">
    <property type="entry name" value="Hydrolase_6"/>
    <property type="match status" value="1"/>
</dbReference>
<dbReference type="EMBL" id="PTQR01000006">
    <property type="protein sequence ID" value="TKX27202.1"/>
    <property type="molecule type" value="Genomic_DNA"/>
</dbReference>
<sequence length="311" mass="33121">MDDTQSLAPRTISSDLVRYLSRYETFLVDLDADLYAIGVILSGEQVIPGSKEALNKLRSQGSRIVYVTNNSTTSSSDRFARLTAAGIASHDDTLYTSGSCTAAFLLKAQMESKHRSPVFLIGSQGLEAELTEQEIAFIGGTDPALERDITSEDLKLIADGSALHSDVSAVVVGMDIRINYLKLALASQHLARGALFLATNMDASFEAYGATFPAAGVIAGALFPYSKRRPRLMGKPDLAMLEVIEQDLKIDRKTTCMIGDSLDTDMAFAKNGGLGGSILVLSGVTKADDLPNQEGLPDIIIPSIAALAGIN</sequence>
<dbReference type="GO" id="GO:0046872">
    <property type="term" value="F:metal ion binding"/>
    <property type="evidence" value="ECO:0007669"/>
    <property type="project" value="UniProtKB-KW"/>
</dbReference>
<feature type="active site" description="Nucleophile" evidence="2">
    <location>
        <position position="29"/>
    </location>
</feature>
<dbReference type="GO" id="GO:0004035">
    <property type="term" value="F:alkaline phosphatase activity"/>
    <property type="evidence" value="ECO:0007669"/>
    <property type="project" value="TreeGrafter"/>
</dbReference>
<dbReference type="SUPFAM" id="SSF56784">
    <property type="entry name" value="HAD-like"/>
    <property type="match status" value="1"/>
</dbReference>
<evidence type="ECO:0000256" key="2">
    <source>
        <dbReference type="PIRSR" id="PIRSR000915-1"/>
    </source>
</evidence>
<dbReference type="Pfam" id="PF13242">
    <property type="entry name" value="Hydrolase_like"/>
    <property type="match status" value="1"/>
</dbReference>
<dbReference type="PANTHER" id="PTHR19288:SF46">
    <property type="entry name" value="HALOACID DEHALOGENASE-LIKE HYDROLASE DOMAIN-CONTAINING PROTEIN 2"/>
    <property type="match status" value="1"/>
</dbReference>
<keyword evidence="4" id="KW-0460">Magnesium</keyword>
<feature type="binding site" evidence="3">
    <location>
        <position position="235"/>
    </location>
    <ligand>
        <name>substrate</name>
    </ligand>
</feature>
<dbReference type="GO" id="GO:0005737">
    <property type="term" value="C:cytoplasm"/>
    <property type="evidence" value="ECO:0007669"/>
    <property type="project" value="TreeGrafter"/>
</dbReference>
<gene>
    <name evidence="5" type="ORF">C1H76_0496</name>
</gene>
<dbReference type="InterPro" id="IPR006357">
    <property type="entry name" value="HAD-SF_hydro_IIA"/>
</dbReference>
<dbReference type="InterPro" id="IPR023214">
    <property type="entry name" value="HAD_sf"/>
</dbReference>
<evidence type="ECO:0000313" key="5">
    <source>
        <dbReference type="EMBL" id="TKX27202.1"/>
    </source>
</evidence>